<dbReference type="InterPro" id="IPR029044">
    <property type="entry name" value="Nucleotide-diphossugar_trans"/>
</dbReference>
<accession>A0A8J3TNV0</accession>
<dbReference type="InterPro" id="IPR001173">
    <property type="entry name" value="Glyco_trans_2-like"/>
</dbReference>
<dbReference type="SUPFAM" id="SSF53448">
    <property type="entry name" value="Nucleotide-diphospho-sugar transferases"/>
    <property type="match status" value="1"/>
</dbReference>
<dbReference type="EMBL" id="BOOO01000015">
    <property type="protein sequence ID" value="GII29514.1"/>
    <property type="molecule type" value="Genomic_DNA"/>
</dbReference>
<evidence type="ECO:0000313" key="4">
    <source>
        <dbReference type="Proteomes" id="UP000650628"/>
    </source>
</evidence>
<feature type="region of interest" description="Disordered" evidence="1">
    <location>
        <begin position="420"/>
        <end position="443"/>
    </location>
</feature>
<proteinExistence type="predicted"/>
<name>A0A8J3TNV0_9ACTN</name>
<gene>
    <name evidence="3" type="ORF">Pmi06nite_29560</name>
</gene>
<protein>
    <recommendedName>
        <fullName evidence="2">Glycosyltransferase 2-like domain-containing protein</fullName>
    </recommendedName>
</protein>
<evidence type="ECO:0000256" key="1">
    <source>
        <dbReference type="SAM" id="MobiDB-lite"/>
    </source>
</evidence>
<dbReference type="Proteomes" id="UP000650628">
    <property type="component" value="Unassembled WGS sequence"/>
</dbReference>
<keyword evidence="4" id="KW-1185">Reference proteome</keyword>
<dbReference type="Pfam" id="PF00535">
    <property type="entry name" value="Glycos_transf_2"/>
    <property type="match status" value="1"/>
</dbReference>
<reference evidence="3 4" key="1">
    <citation type="submission" date="2021-01" db="EMBL/GenBank/DDBJ databases">
        <title>Whole genome shotgun sequence of Planotetraspora mira NBRC 15435.</title>
        <authorList>
            <person name="Komaki H."/>
            <person name="Tamura T."/>
        </authorList>
    </citation>
    <scope>NUCLEOTIDE SEQUENCE [LARGE SCALE GENOMIC DNA]</scope>
    <source>
        <strain evidence="3 4">NBRC 15435</strain>
    </source>
</reference>
<sequence length="459" mass="49352">MRQAAAAYVPRPRIPLNDYGVLGDPPEPGAWTPTLPVSVVVSTLRGHARSLPLTLAGLAAQSYPDHLLEVIVVDAGDGPPVVLPDRVPGRTRVIRPEPGTSTTPDAGAAVADGHVVHLLDADLVLLPEHIEAHMRWHHLADHLVVLSRPRHAPGMDGTRMDGRLDRRLDTTSDLRAAGPKAFNAMVGVPASVPAALLRASGGWQPSGEYTELGYRLALAGAVFVAERHARSVHTGTPAEPDRSYLAEHVPTLRRLRKQRRTHLVPYVEAVVPVGDAAAEDVRATVDGLLASDLHDIVVIVAGPPTTGVRAIREAYAGRSRVVFAEDAPGMASRSVPFRFHCPPGWVPSPQTLRSIVAFADRKALGVLSLALDEREGVVSARLERTAAMNRARLLARPGEDLDDLVHETFGTLWEAGETWGIAPASAPRPETSRPGQRRVAARRSRNPLRRGLVGLLTRT</sequence>
<organism evidence="3 4">
    <name type="scientific">Planotetraspora mira</name>
    <dbReference type="NCBI Taxonomy" id="58121"/>
    <lineage>
        <taxon>Bacteria</taxon>
        <taxon>Bacillati</taxon>
        <taxon>Actinomycetota</taxon>
        <taxon>Actinomycetes</taxon>
        <taxon>Streptosporangiales</taxon>
        <taxon>Streptosporangiaceae</taxon>
        <taxon>Planotetraspora</taxon>
    </lineage>
</organism>
<comment type="caution">
    <text evidence="3">The sequence shown here is derived from an EMBL/GenBank/DDBJ whole genome shotgun (WGS) entry which is preliminary data.</text>
</comment>
<dbReference type="AlphaFoldDB" id="A0A8J3TNV0"/>
<dbReference type="CDD" id="cd00761">
    <property type="entry name" value="Glyco_tranf_GTA_type"/>
    <property type="match status" value="1"/>
</dbReference>
<feature type="domain" description="Glycosyltransferase 2-like" evidence="2">
    <location>
        <begin position="38"/>
        <end position="160"/>
    </location>
</feature>
<dbReference type="Gene3D" id="3.90.550.10">
    <property type="entry name" value="Spore Coat Polysaccharide Biosynthesis Protein SpsA, Chain A"/>
    <property type="match status" value="1"/>
</dbReference>
<evidence type="ECO:0000259" key="2">
    <source>
        <dbReference type="Pfam" id="PF00535"/>
    </source>
</evidence>
<evidence type="ECO:0000313" key="3">
    <source>
        <dbReference type="EMBL" id="GII29514.1"/>
    </source>
</evidence>